<protein>
    <submittedName>
        <fullName evidence="2">Uncharacterized protein</fullName>
    </submittedName>
</protein>
<dbReference type="Proteomes" id="UP000001075">
    <property type="component" value="Unassembled WGS sequence"/>
</dbReference>
<evidence type="ECO:0000313" key="2">
    <source>
        <dbReference type="EMBL" id="EGV91202.1"/>
    </source>
</evidence>
<sequence>MYHCDWFSKELIGCRQEEDKEGFWGNRELWGEKQSCQSGTGRKQEVQDGRGNAI</sequence>
<evidence type="ECO:0000256" key="1">
    <source>
        <dbReference type="SAM" id="MobiDB-lite"/>
    </source>
</evidence>
<proteinExistence type="predicted"/>
<accession>G3IQ77</accession>
<dbReference type="EMBL" id="JH033340">
    <property type="protein sequence ID" value="EGV91202.1"/>
    <property type="molecule type" value="Genomic_DNA"/>
</dbReference>
<evidence type="ECO:0000313" key="3">
    <source>
        <dbReference type="Proteomes" id="UP000001075"/>
    </source>
</evidence>
<gene>
    <name evidence="2" type="ORF">I79_026175</name>
</gene>
<name>G3IQ77_CRIGR</name>
<reference evidence="3" key="1">
    <citation type="journal article" date="2011" name="Nat. Biotechnol.">
        <title>The genomic sequence of the Chinese hamster ovary (CHO)-K1 cell line.</title>
        <authorList>
            <person name="Xu X."/>
            <person name="Nagarajan H."/>
            <person name="Lewis N.E."/>
            <person name="Pan S."/>
            <person name="Cai Z."/>
            <person name="Liu X."/>
            <person name="Chen W."/>
            <person name="Xie M."/>
            <person name="Wang W."/>
            <person name="Hammond S."/>
            <person name="Andersen M.R."/>
            <person name="Neff N."/>
            <person name="Passarelli B."/>
            <person name="Koh W."/>
            <person name="Fan H.C."/>
            <person name="Wang J."/>
            <person name="Gui Y."/>
            <person name="Lee K.H."/>
            <person name="Betenbaugh M.J."/>
            <person name="Quake S.R."/>
            <person name="Famili I."/>
            <person name="Palsson B.O."/>
            <person name="Wang J."/>
        </authorList>
    </citation>
    <scope>NUCLEOTIDE SEQUENCE [LARGE SCALE GENOMIC DNA]</scope>
    <source>
        <strain evidence="3">CHO K1 cell line</strain>
    </source>
</reference>
<dbReference type="AlphaFoldDB" id="G3IQ77"/>
<dbReference type="InParanoid" id="G3IQ77"/>
<feature type="region of interest" description="Disordered" evidence="1">
    <location>
        <begin position="35"/>
        <end position="54"/>
    </location>
</feature>
<organism evidence="2 3">
    <name type="scientific">Cricetulus griseus</name>
    <name type="common">Chinese hamster</name>
    <name type="synonym">Cricetulus barabensis griseus</name>
    <dbReference type="NCBI Taxonomy" id="10029"/>
    <lineage>
        <taxon>Eukaryota</taxon>
        <taxon>Metazoa</taxon>
        <taxon>Chordata</taxon>
        <taxon>Craniata</taxon>
        <taxon>Vertebrata</taxon>
        <taxon>Euteleostomi</taxon>
        <taxon>Mammalia</taxon>
        <taxon>Eutheria</taxon>
        <taxon>Euarchontoglires</taxon>
        <taxon>Glires</taxon>
        <taxon>Rodentia</taxon>
        <taxon>Myomorpha</taxon>
        <taxon>Muroidea</taxon>
        <taxon>Cricetidae</taxon>
        <taxon>Cricetinae</taxon>
        <taxon>Cricetulus</taxon>
    </lineage>
</organism>